<dbReference type="Pfam" id="PF00505">
    <property type="entry name" value="HMG_box"/>
    <property type="match status" value="1"/>
</dbReference>
<evidence type="ECO:0000313" key="13">
    <source>
        <dbReference type="Proteomes" id="UP000005226"/>
    </source>
</evidence>
<dbReference type="SUPFAM" id="SSF47095">
    <property type="entry name" value="HMG-box"/>
    <property type="match status" value="1"/>
</dbReference>
<dbReference type="PROSITE" id="PS50118">
    <property type="entry name" value="HMG_BOX_2"/>
    <property type="match status" value="1"/>
</dbReference>
<evidence type="ECO:0000256" key="2">
    <source>
        <dbReference type="ARBA" id="ARBA00006569"/>
    </source>
</evidence>
<dbReference type="PANTHER" id="PTHR10373">
    <property type="entry name" value="TRANSCRIPTION FACTOR 7 FAMILY MEMBER"/>
    <property type="match status" value="1"/>
</dbReference>
<dbReference type="GO" id="GO:0060070">
    <property type="term" value="P:canonical Wnt signaling pathway"/>
    <property type="evidence" value="ECO:0007669"/>
    <property type="project" value="TreeGrafter"/>
</dbReference>
<dbReference type="GO" id="GO:0000981">
    <property type="term" value="F:DNA-binding transcription factor activity, RNA polymerase II-specific"/>
    <property type="evidence" value="ECO:0007669"/>
    <property type="project" value="TreeGrafter"/>
</dbReference>
<feature type="DNA-binding region" description="HMG box" evidence="9">
    <location>
        <begin position="167"/>
        <end position="235"/>
    </location>
</feature>
<sequence length="315" mass="35941">MNELGLIRVFANSSRPASPSFTDLLSVQSGEFDNFLHQEAVSYMTEYNTQREIVFYPGDNQLDPWNEGEYLYQLVGGDSAPPFGSTAASHAYNDPTAMMFPGVLEQKPNFLADLFEADLSTFPTLPSTFSAPPPVPPAPYTPHYHQQDSSSGESKRTNRLQKKEIYIKKPLNAFMLFMKDKRSTVRSSIRVQGSGAVNAFLGSVWKSLSREEQQKYFEEAEKQRILHQQQYPGWSTRDNYGKMRGKTHKKKLEVGDDTDESSESEAEESPPSKWMMMTPKYMEKLKASKSRTLRTKSHFQMNLRSRQPPNYQNST</sequence>
<comment type="subcellular location">
    <subcellularLocation>
        <location evidence="1">Nucleus</location>
    </subcellularLocation>
</comment>
<dbReference type="Ensembl" id="ENSTRUT00000078589.1">
    <property type="protein sequence ID" value="ENSTRUP00000076895.1"/>
    <property type="gene ID" value="ENSTRUG00000031085.1"/>
</dbReference>
<dbReference type="PANTHER" id="PTHR10373:SF38">
    <property type="entry name" value="PROTEIN PANGOLIN, ISOFORM J"/>
    <property type="match status" value="1"/>
</dbReference>
<dbReference type="InterPro" id="IPR024940">
    <property type="entry name" value="TCF/LEF"/>
</dbReference>
<dbReference type="RefSeq" id="XP_029697826.1">
    <property type="nucleotide sequence ID" value="XM_029841966.1"/>
</dbReference>
<reference evidence="12" key="3">
    <citation type="submission" date="2025-09" db="UniProtKB">
        <authorList>
            <consortium name="Ensembl"/>
        </authorList>
    </citation>
    <scope>IDENTIFICATION</scope>
</reference>
<dbReference type="GeneTree" id="ENSGT00940000168653"/>
<keyword evidence="8 9" id="KW-0539">Nucleus</keyword>
<comment type="similarity">
    <text evidence="2">Belongs to the TCF/LEF family.</text>
</comment>
<keyword evidence="3" id="KW-0879">Wnt signaling pathway</keyword>
<dbReference type="GeneID" id="115251054"/>
<feature type="compositionally biased region" description="Acidic residues" evidence="10">
    <location>
        <begin position="255"/>
        <end position="268"/>
    </location>
</feature>
<evidence type="ECO:0000259" key="11">
    <source>
        <dbReference type="PROSITE" id="PS50118"/>
    </source>
</evidence>
<evidence type="ECO:0000256" key="9">
    <source>
        <dbReference type="PROSITE-ProRule" id="PRU00267"/>
    </source>
</evidence>
<dbReference type="Proteomes" id="UP000005226">
    <property type="component" value="Chromosome 9"/>
</dbReference>
<evidence type="ECO:0000256" key="7">
    <source>
        <dbReference type="ARBA" id="ARBA00023163"/>
    </source>
</evidence>
<dbReference type="Gene3D" id="1.10.30.10">
    <property type="entry name" value="High mobility group box domain"/>
    <property type="match status" value="1"/>
</dbReference>
<keyword evidence="13" id="KW-1185">Reference proteome</keyword>
<dbReference type="SMART" id="SM00398">
    <property type="entry name" value="HMG"/>
    <property type="match status" value="1"/>
</dbReference>
<feature type="region of interest" description="Disordered" evidence="10">
    <location>
        <begin position="233"/>
        <end position="315"/>
    </location>
</feature>
<feature type="compositionally biased region" description="Pro residues" evidence="10">
    <location>
        <begin position="131"/>
        <end position="140"/>
    </location>
</feature>
<evidence type="ECO:0000256" key="8">
    <source>
        <dbReference type="ARBA" id="ARBA00023242"/>
    </source>
</evidence>
<gene>
    <name evidence="12" type="primary">LOC115251054</name>
</gene>
<name>A0A674NUG2_TAKRU</name>
<reference evidence="12" key="2">
    <citation type="submission" date="2025-08" db="UniProtKB">
        <authorList>
            <consortium name="Ensembl"/>
        </authorList>
    </citation>
    <scope>IDENTIFICATION</scope>
</reference>
<evidence type="ECO:0000256" key="5">
    <source>
        <dbReference type="ARBA" id="ARBA00023125"/>
    </source>
</evidence>
<proteinExistence type="inferred from homology"/>
<evidence type="ECO:0000256" key="4">
    <source>
        <dbReference type="ARBA" id="ARBA00023015"/>
    </source>
</evidence>
<feature type="region of interest" description="Disordered" evidence="10">
    <location>
        <begin position="126"/>
        <end position="160"/>
    </location>
</feature>
<evidence type="ECO:0000256" key="6">
    <source>
        <dbReference type="ARBA" id="ARBA00023159"/>
    </source>
</evidence>
<dbReference type="FunFam" id="1.10.30.10:FF:000001">
    <property type="entry name" value="transcription factor 7 isoform X2"/>
    <property type="match status" value="1"/>
</dbReference>
<accession>A0A674NUG2</accession>
<protein>
    <submittedName>
        <fullName evidence="12">Lymphoid enhancer-binding factor 1-like</fullName>
    </submittedName>
</protein>
<feature type="compositionally biased region" description="Basic residues" evidence="10">
    <location>
        <begin position="287"/>
        <end position="297"/>
    </location>
</feature>
<dbReference type="InterPro" id="IPR009071">
    <property type="entry name" value="HMG_box_dom"/>
</dbReference>
<dbReference type="InParanoid" id="A0A674NUG2"/>
<keyword evidence="7" id="KW-0804">Transcription</keyword>
<dbReference type="AlphaFoldDB" id="A0A674NUG2"/>
<evidence type="ECO:0000313" key="12">
    <source>
        <dbReference type="Ensembl" id="ENSTRUP00000076895.1"/>
    </source>
</evidence>
<evidence type="ECO:0000256" key="3">
    <source>
        <dbReference type="ARBA" id="ARBA00022687"/>
    </source>
</evidence>
<organism evidence="12 13">
    <name type="scientific">Takifugu rubripes</name>
    <name type="common">Japanese pufferfish</name>
    <name type="synonym">Fugu rubripes</name>
    <dbReference type="NCBI Taxonomy" id="31033"/>
    <lineage>
        <taxon>Eukaryota</taxon>
        <taxon>Metazoa</taxon>
        <taxon>Chordata</taxon>
        <taxon>Craniata</taxon>
        <taxon>Vertebrata</taxon>
        <taxon>Euteleostomi</taxon>
        <taxon>Actinopterygii</taxon>
        <taxon>Neopterygii</taxon>
        <taxon>Teleostei</taxon>
        <taxon>Neoteleostei</taxon>
        <taxon>Acanthomorphata</taxon>
        <taxon>Eupercaria</taxon>
        <taxon>Tetraodontiformes</taxon>
        <taxon>Tetradontoidea</taxon>
        <taxon>Tetraodontidae</taxon>
        <taxon>Takifugu</taxon>
    </lineage>
</organism>
<dbReference type="OMA" id="PPSKWMM"/>
<dbReference type="GO" id="GO:1990907">
    <property type="term" value="C:beta-catenin-TCF complex"/>
    <property type="evidence" value="ECO:0007669"/>
    <property type="project" value="TreeGrafter"/>
</dbReference>
<keyword evidence="6" id="KW-0010">Activator</keyword>
<keyword evidence="5 9" id="KW-0238">DNA-binding</keyword>
<feature type="compositionally biased region" description="Polar residues" evidence="10">
    <location>
        <begin position="298"/>
        <end position="315"/>
    </location>
</feature>
<dbReference type="GO" id="GO:0000785">
    <property type="term" value="C:chromatin"/>
    <property type="evidence" value="ECO:0007669"/>
    <property type="project" value="TreeGrafter"/>
</dbReference>
<reference evidence="12 13" key="1">
    <citation type="journal article" date="2011" name="Genome Biol. Evol.">
        <title>Integration of the genetic map and genome assembly of fugu facilitates insights into distinct features of genome evolution in teleosts and mammals.</title>
        <authorList>
            <person name="Kai W."/>
            <person name="Kikuchi K."/>
            <person name="Tohari S."/>
            <person name="Chew A.K."/>
            <person name="Tay A."/>
            <person name="Fujiwara A."/>
            <person name="Hosoya S."/>
            <person name="Suetake H."/>
            <person name="Naruse K."/>
            <person name="Brenner S."/>
            <person name="Suzuki Y."/>
            <person name="Venkatesh B."/>
        </authorList>
    </citation>
    <scope>NUCLEOTIDE SEQUENCE [LARGE SCALE GENOMIC DNA]</scope>
</reference>
<dbReference type="GO" id="GO:0000978">
    <property type="term" value="F:RNA polymerase II cis-regulatory region sequence-specific DNA binding"/>
    <property type="evidence" value="ECO:0007669"/>
    <property type="project" value="TreeGrafter"/>
</dbReference>
<dbReference type="InterPro" id="IPR036910">
    <property type="entry name" value="HMG_box_dom_sf"/>
</dbReference>
<keyword evidence="4" id="KW-0805">Transcription regulation</keyword>
<evidence type="ECO:0000256" key="10">
    <source>
        <dbReference type="SAM" id="MobiDB-lite"/>
    </source>
</evidence>
<evidence type="ECO:0000256" key="1">
    <source>
        <dbReference type="ARBA" id="ARBA00004123"/>
    </source>
</evidence>
<feature type="domain" description="HMG box" evidence="11">
    <location>
        <begin position="167"/>
        <end position="235"/>
    </location>
</feature>